<keyword evidence="2" id="KW-0472">Membrane</keyword>
<feature type="transmembrane region" description="Helical" evidence="2">
    <location>
        <begin position="260"/>
        <end position="280"/>
    </location>
</feature>
<dbReference type="SUPFAM" id="SSF57184">
    <property type="entry name" value="Growth factor receptor domain"/>
    <property type="match status" value="2"/>
</dbReference>
<name>A0A077ZSW4_STYLE</name>
<dbReference type="InterPro" id="IPR006212">
    <property type="entry name" value="Furin_repeat"/>
</dbReference>
<dbReference type="InterPro" id="IPR052798">
    <property type="entry name" value="Giardia_VSA"/>
</dbReference>
<dbReference type="EMBL" id="CCKQ01001876">
    <property type="protein sequence ID" value="CDW72977.1"/>
    <property type="molecule type" value="Genomic_DNA"/>
</dbReference>
<feature type="compositionally biased region" description="Acidic residues" evidence="1">
    <location>
        <begin position="37"/>
        <end position="48"/>
    </location>
</feature>
<protein>
    <submittedName>
        <fullName evidence="3">Protein serine threonine</fullName>
    </submittedName>
</protein>
<reference evidence="3 4" key="1">
    <citation type="submission" date="2014-06" db="EMBL/GenBank/DDBJ databases">
        <authorList>
            <person name="Swart Estienne"/>
        </authorList>
    </citation>
    <scope>NUCLEOTIDE SEQUENCE [LARGE SCALE GENOMIC DNA]</scope>
    <source>
        <strain evidence="3 4">130c</strain>
    </source>
</reference>
<keyword evidence="2" id="KW-0812">Transmembrane</keyword>
<dbReference type="OMA" id="TFRICHE"/>
<dbReference type="AlphaFoldDB" id="A0A077ZSW4"/>
<dbReference type="OrthoDB" id="27819at2759"/>
<feature type="transmembrane region" description="Helical" evidence="2">
    <location>
        <begin position="300"/>
        <end position="325"/>
    </location>
</feature>
<evidence type="ECO:0000313" key="4">
    <source>
        <dbReference type="Proteomes" id="UP000039865"/>
    </source>
</evidence>
<dbReference type="InParanoid" id="A0A077ZSW4"/>
<dbReference type="Proteomes" id="UP000039865">
    <property type="component" value="Unassembled WGS sequence"/>
</dbReference>
<evidence type="ECO:0000313" key="3">
    <source>
        <dbReference type="EMBL" id="CDW72977.1"/>
    </source>
</evidence>
<dbReference type="PANTHER" id="PTHR23275:SF100">
    <property type="entry name" value="EGF-LIKE DOMAIN-CONTAINING PROTEIN"/>
    <property type="match status" value="1"/>
</dbReference>
<dbReference type="PANTHER" id="PTHR23275">
    <property type="entry name" value="CABRIOLET.-RELATED"/>
    <property type="match status" value="1"/>
</dbReference>
<feature type="transmembrane region" description="Helical" evidence="2">
    <location>
        <begin position="147"/>
        <end position="173"/>
    </location>
</feature>
<dbReference type="InterPro" id="IPR009030">
    <property type="entry name" value="Growth_fac_rcpt_cys_sf"/>
</dbReference>
<evidence type="ECO:0000256" key="1">
    <source>
        <dbReference type="SAM" id="MobiDB-lite"/>
    </source>
</evidence>
<feature type="region of interest" description="Disordered" evidence="1">
    <location>
        <begin position="1"/>
        <end position="48"/>
    </location>
</feature>
<keyword evidence="4" id="KW-1185">Reference proteome</keyword>
<evidence type="ECO:0000256" key="2">
    <source>
        <dbReference type="SAM" id="Phobius"/>
    </source>
</evidence>
<dbReference type="SMART" id="SM00261">
    <property type="entry name" value="FU"/>
    <property type="match status" value="2"/>
</dbReference>
<sequence>MNKKGEAQNSKKQKEKLEDFIEYGNDEENKDQQMEQETVEEDPAYTEGYENEYDQVNEEIKTKQAAPKIYSSTPNHKKAKTSMSPFKHLQSMTKRGQKFKNNKSSDSEVKTDHIFQSYGTETGRTMQTQTNEGKEYELQAPRMINKILPIFFTILKLVATAISMSSMIMNIVYSRKVIFFSSKSYMMYMLIILLRPTIIFRYVCDVFVNYCSLCKCEDLKSDKDSANRKERLLKILHLFGSMFLFQMGTFRICHEQYQRFLILEGLIVEAFQVAILLIIQHVNNESMNFEMLNLIQKTCIALAFANLLSIIIQLRSIIAIIIDIVKKRKQNKEYLRLDTKEKIDKFFRKDMINVMVSLLIFIIVLTAVMKKLPDRKCLPGMGFNQAVCESCIDKKCLQCDEDFATCSFCERGYFITPPSRSFQKQGGKNQCTQCLDPGCYSCDSEGECQICQKGYRYLRGQCISCGMQQNCAFCNDEKCLTCKDGFFLDRATGACLTCNTTLPYCNKCTDSNTCDDCAPVITAKRNGKCTCNSVYNWYQAGTSECLCQGYVMSQTDYCSTCEQLIPGCQKCIDTNVSGTDSILVGQTSIAPLQKMYVKCEKCQISHYFDTNSKRCEQCAHITDNCESCDEKGQQCTKCLSGYYINWSDQDQENICYPCSYSIDNCVQCDGKNMCSKCKSGFEITKDYKCQVIDQL</sequence>
<keyword evidence="2" id="KW-1133">Transmembrane helix</keyword>
<feature type="transmembrane region" description="Helical" evidence="2">
    <location>
        <begin position="346"/>
        <end position="369"/>
    </location>
</feature>
<proteinExistence type="predicted"/>
<accession>A0A077ZSW4</accession>
<gene>
    <name evidence="3" type="primary">Contig7742.g8250</name>
    <name evidence="3" type="ORF">STYLEM_1945</name>
</gene>
<feature type="transmembrane region" description="Helical" evidence="2">
    <location>
        <begin position="185"/>
        <end position="203"/>
    </location>
</feature>
<feature type="compositionally biased region" description="Acidic residues" evidence="1">
    <location>
        <begin position="20"/>
        <end position="29"/>
    </location>
</feature>
<organism evidence="3 4">
    <name type="scientific">Stylonychia lemnae</name>
    <name type="common">Ciliate</name>
    <dbReference type="NCBI Taxonomy" id="5949"/>
    <lineage>
        <taxon>Eukaryota</taxon>
        <taxon>Sar</taxon>
        <taxon>Alveolata</taxon>
        <taxon>Ciliophora</taxon>
        <taxon>Intramacronucleata</taxon>
        <taxon>Spirotrichea</taxon>
        <taxon>Stichotrichia</taxon>
        <taxon>Sporadotrichida</taxon>
        <taxon>Oxytrichidae</taxon>
        <taxon>Stylonychinae</taxon>
        <taxon>Stylonychia</taxon>
    </lineage>
</organism>